<evidence type="ECO:0000313" key="3">
    <source>
        <dbReference type="Proteomes" id="UP001363151"/>
    </source>
</evidence>
<sequence length="155" mass="17159">MFHGIQVAIMLALMTNIIQFAYWKQRGKSQKPIYLLCLATLLVMVQPTSMLVIGSYHDAALATGGLCISQISPVTYPVTNTSVWRDCVSEPPFGNFFFDGDDDPNALTPNTSIGWCIQIFGTYGGFLLMFVAVFEVTQLGKKLKKRWVAIREAAA</sequence>
<keyword evidence="1" id="KW-0812">Transmembrane</keyword>
<organism evidence="2 3">
    <name type="scientific">Aureococcus anophagefferens</name>
    <name type="common">Harmful bloom alga</name>
    <dbReference type="NCBI Taxonomy" id="44056"/>
    <lineage>
        <taxon>Eukaryota</taxon>
        <taxon>Sar</taxon>
        <taxon>Stramenopiles</taxon>
        <taxon>Ochrophyta</taxon>
        <taxon>Pelagophyceae</taxon>
        <taxon>Pelagomonadales</taxon>
        <taxon>Pelagomonadaceae</taxon>
        <taxon>Aureococcus</taxon>
    </lineage>
</organism>
<dbReference type="EMBL" id="JBBJCI010000034">
    <property type="protein sequence ID" value="KAK7253777.1"/>
    <property type="molecule type" value="Genomic_DNA"/>
</dbReference>
<feature type="transmembrane region" description="Helical" evidence="1">
    <location>
        <begin position="112"/>
        <end position="136"/>
    </location>
</feature>
<evidence type="ECO:0000313" key="2">
    <source>
        <dbReference type="EMBL" id="KAK7253777.1"/>
    </source>
</evidence>
<feature type="transmembrane region" description="Helical" evidence="1">
    <location>
        <begin position="35"/>
        <end position="56"/>
    </location>
</feature>
<comment type="caution">
    <text evidence="2">The sequence shown here is derived from an EMBL/GenBank/DDBJ whole genome shotgun (WGS) entry which is preliminary data.</text>
</comment>
<gene>
    <name evidence="2" type="ORF">SO694_00002557</name>
</gene>
<accession>A0ABR1GD78</accession>
<keyword evidence="3" id="KW-1185">Reference proteome</keyword>
<name>A0ABR1GD78_AURAN</name>
<feature type="transmembrane region" description="Helical" evidence="1">
    <location>
        <begin position="6"/>
        <end position="23"/>
    </location>
</feature>
<protein>
    <submittedName>
        <fullName evidence="2">Uncharacterized protein</fullName>
    </submittedName>
</protein>
<reference evidence="2 3" key="1">
    <citation type="submission" date="2024-03" db="EMBL/GenBank/DDBJ databases">
        <title>Aureococcus anophagefferens CCMP1851 and Kratosvirus quantuckense: Draft genome of a second virus-susceptible host strain in the model system.</title>
        <authorList>
            <person name="Chase E."/>
            <person name="Truchon A.R."/>
            <person name="Schepens W."/>
            <person name="Wilhelm S.W."/>
        </authorList>
    </citation>
    <scope>NUCLEOTIDE SEQUENCE [LARGE SCALE GENOMIC DNA]</scope>
    <source>
        <strain evidence="2 3">CCMP1851</strain>
    </source>
</reference>
<proteinExistence type="predicted"/>
<dbReference type="Proteomes" id="UP001363151">
    <property type="component" value="Unassembled WGS sequence"/>
</dbReference>
<keyword evidence="1" id="KW-0472">Membrane</keyword>
<evidence type="ECO:0000256" key="1">
    <source>
        <dbReference type="SAM" id="Phobius"/>
    </source>
</evidence>
<keyword evidence="1" id="KW-1133">Transmembrane helix</keyword>